<dbReference type="PANTHER" id="PTHR30007">
    <property type="entry name" value="PHP DOMAIN PROTEIN"/>
    <property type="match status" value="1"/>
</dbReference>
<comment type="caution">
    <text evidence="4">The sequence shown here is derived from an EMBL/GenBank/DDBJ whole genome shotgun (WGS) entry which is preliminary data.</text>
</comment>
<dbReference type="GO" id="GO:0003677">
    <property type="term" value="F:DNA binding"/>
    <property type="evidence" value="ECO:0007669"/>
    <property type="project" value="InterPro"/>
</dbReference>
<keyword evidence="1" id="KW-0472">Membrane</keyword>
<sequence length="256" mass="30000">MYNINKLISPQVFEELLEYLPTPKQKKRGRKRIIKKYLISGIIQILVLGIPWRKMFDCGASPSSCYRYFKELQRRGIYEKFFKLKVSEKTNIEICSIDSTSVTSYRFNHGVGYDGKHKKHATKISALSDKNGFPADIVFGKGNVHDLNFVLPHIKNTQGRHKKVLNMDKGYTSLKLRRELRQKGIQVNMEIKSGDYIRKIGPKFKLKQTLYDTRFTIERLFGWLKSFKRCRLRQEFTMSSFKAFIYLALIIVLIRG</sequence>
<dbReference type="Pfam" id="PF01609">
    <property type="entry name" value="DDE_Tnp_1"/>
    <property type="match status" value="1"/>
</dbReference>
<gene>
    <name evidence="4" type="ORF">CO009_01565</name>
</gene>
<name>A0A2M8GKE5_9BACT</name>
<evidence type="ECO:0000256" key="1">
    <source>
        <dbReference type="SAM" id="Phobius"/>
    </source>
</evidence>
<dbReference type="GO" id="GO:0006313">
    <property type="term" value="P:DNA transposition"/>
    <property type="evidence" value="ECO:0007669"/>
    <property type="project" value="InterPro"/>
</dbReference>
<feature type="transmembrane region" description="Helical" evidence="1">
    <location>
        <begin position="236"/>
        <end position="254"/>
    </location>
</feature>
<dbReference type="GO" id="GO:0004803">
    <property type="term" value="F:transposase activity"/>
    <property type="evidence" value="ECO:0007669"/>
    <property type="project" value="InterPro"/>
</dbReference>
<dbReference type="EMBL" id="PFQM01000040">
    <property type="protein sequence ID" value="PJC80617.1"/>
    <property type="molecule type" value="Genomic_DNA"/>
</dbReference>
<accession>A0A2M8GKE5</accession>
<dbReference type="Pfam" id="PF13340">
    <property type="entry name" value="DUF4096"/>
    <property type="match status" value="1"/>
</dbReference>
<feature type="transmembrane region" description="Helical" evidence="1">
    <location>
        <begin position="34"/>
        <end position="52"/>
    </location>
</feature>
<dbReference type="Proteomes" id="UP000228960">
    <property type="component" value="Unassembled WGS sequence"/>
</dbReference>
<keyword evidence="1" id="KW-0812">Transmembrane</keyword>
<evidence type="ECO:0000259" key="2">
    <source>
        <dbReference type="Pfam" id="PF01609"/>
    </source>
</evidence>
<protein>
    <submittedName>
        <fullName evidence="4">Uncharacterized protein</fullName>
    </submittedName>
</protein>
<dbReference type="NCBIfam" id="NF033580">
    <property type="entry name" value="transpos_IS5_3"/>
    <property type="match status" value="1"/>
</dbReference>
<evidence type="ECO:0000259" key="3">
    <source>
        <dbReference type="Pfam" id="PF13340"/>
    </source>
</evidence>
<dbReference type="InterPro" id="IPR002559">
    <property type="entry name" value="Transposase_11"/>
</dbReference>
<proteinExistence type="predicted"/>
<reference evidence="5" key="1">
    <citation type="submission" date="2017-09" db="EMBL/GenBank/DDBJ databases">
        <title>Depth-based differentiation of microbial function through sediment-hosted aquifers and enrichment of novel symbionts in the deep terrestrial subsurface.</title>
        <authorList>
            <person name="Probst A.J."/>
            <person name="Ladd B."/>
            <person name="Jarett J.K."/>
            <person name="Geller-Mcgrath D.E."/>
            <person name="Sieber C.M.K."/>
            <person name="Emerson J.B."/>
            <person name="Anantharaman K."/>
            <person name="Thomas B.C."/>
            <person name="Malmstrom R."/>
            <person name="Stieglmeier M."/>
            <person name="Klingl A."/>
            <person name="Woyke T."/>
            <person name="Ryan C.M."/>
            <person name="Banfield J.F."/>
        </authorList>
    </citation>
    <scope>NUCLEOTIDE SEQUENCE [LARGE SCALE GENOMIC DNA]</scope>
</reference>
<evidence type="ECO:0000313" key="4">
    <source>
        <dbReference type="EMBL" id="PJC80617.1"/>
    </source>
</evidence>
<feature type="domain" description="Insertion element IS402-like" evidence="3">
    <location>
        <begin position="13"/>
        <end position="81"/>
    </location>
</feature>
<dbReference type="InterPro" id="IPR025161">
    <property type="entry name" value="IS402-like_dom"/>
</dbReference>
<organism evidence="4 5">
    <name type="scientific">Candidatus Shapirobacteria bacterium CG_4_8_14_3_um_filter_35_11</name>
    <dbReference type="NCBI Taxonomy" id="1974874"/>
    <lineage>
        <taxon>Bacteria</taxon>
        <taxon>Candidatus Shapironibacteriota</taxon>
    </lineage>
</organism>
<evidence type="ECO:0000313" key="5">
    <source>
        <dbReference type="Proteomes" id="UP000228960"/>
    </source>
</evidence>
<feature type="domain" description="Transposase IS4-like" evidence="2">
    <location>
        <begin position="92"/>
        <end position="251"/>
    </location>
</feature>
<keyword evidence="1" id="KW-1133">Transmembrane helix</keyword>
<dbReference type="AlphaFoldDB" id="A0A2M8GKE5"/>